<dbReference type="Pfam" id="PF02221">
    <property type="entry name" value="E1_DerP2_DerF2"/>
    <property type="match status" value="1"/>
</dbReference>
<evidence type="ECO:0000259" key="5">
    <source>
        <dbReference type="SMART" id="SM00737"/>
    </source>
</evidence>
<reference evidence="6 7" key="1">
    <citation type="journal article" date="2019" name="BMC Genomics">
        <title>New insights from Opisthorchis felineus genome: update on genomics of the epidemiologically important liver flukes.</title>
        <authorList>
            <person name="Ershov N.I."/>
            <person name="Mordvinov V.A."/>
            <person name="Prokhortchouk E.B."/>
            <person name="Pakharukova M.Y."/>
            <person name="Gunbin K.V."/>
            <person name="Ustyantsev K."/>
            <person name="Genaev M.A."/>
            <person name="Blinov A.G."/>
            <person name="Mazur A."/>
            <person name="Boulygina E."/>
            <person name="Tsygankova S."/>
            <person name="Khrameeva E."/>
            <person name="Chekanov N."/>
            <person name="Fan G."/>
            <person name="Xiao A."/>
            <person name="Zhang H."/>
            <person name="Xu X."/>
            <person name="Yang H."/>
            <person name="Solovyev V."/>
            <person name="Lee S.M."/>
            <person name="Liu X."/>
            <person name="Afonnikov D.A."/>
            <person name="Skryabin K.G."/>
        </authorList>
    </citation>
    <scope>NUCLEOTIDE SEQUENCE [LARGE SCALE GENOMIC DNA]</scope>
    <source>
        <strain evidence="6">AK-0245</strain>
        <tissue evidence="6">Whole organism</tissue>
    </source>
</reference>
<evidence type="ECO:0000313" key="7">
    <source>
        <dbReference type="Proteomes" id="UP000308267"/>
    </source>
</evidence>
<evidence type="ECO:0000256" key="3">
    <source>
        <dbReference type="ARBA" id="ARBA00022525"/>
    </source>
</evidence>
<sequence>MQLLNLLITLVIICTNGFAEPTVFIDCGSEYAKPLAVSIHPCNGYYCVLERGKPTTFEITFQSFDNREAAGVEVFAIFKTTRILLRLPDSDICGRLNPPCPVKAGQIYTYSYTTTIDNRFPLDRQDIRWELHYGQFKMPFLCVQFWVRII</sequence>
<name>A0A4V3SF71_OPIFE</name>
<feature type="chain" id="PRO_5020674429" description="MD-2-related lipid-recognition domain-containing protein" evidence="4">
    <location>
        <begin position="20"/>
        <end position="150"/>
    </location>
</feature>
<evidence type="ECO:0000256" key="2">
    <source>
        <dbReference type="ARBA" id="ARBA00006370"/>
    </source>
</evidence>
<keyword evidence="4" id="KW-0732">Signal</keyword>
<dbReference type="InterPro" id="IPR003172">
    <property type="entry name" value="ML_dom"/>
</dbReference>
<evidence type="ECO:0000256" key="1">
    <source>
        <dbReference type="ARBA" id="ARBA00004613"/>
    </source>
</evidence>
<comment type="subcellular location">
    <subcellularLocation>
        <location evidence="1">Secreted</location>
    </subcellularLocation>
</comment>
<dbReference type="InterPro" id="IPR014756">
    <property type="entry name" value="Ig_E-set"/>
</dbReference>
<protein>
    <recommendedName>
        <fullName evidence="5">MD-2-related lipid-recognition domain-containing protein</fullName>
    </recommendedName>
</protein>
<proteinExistence type="inferred from homology"/>
<keyword evidence="7" id="KW-1185">Reference proteome</keyword>
<dbReference type="SUPFAM" id="SSF81296">
    <property type="entry name" value="E set domains"/>
    <property type="match status" value="1"/>
</dbReference>
<dbReference type="Proteomes" id="UP000308267">
    <property type="component" value="Unassembled WGS sequence"/>
</dbReference>
<keyword evidence="3" id="KW-0964">Secreted</keyword>
<gene>
    <name evidence="6" type="ORF">CRM22_004887</name>
</gene>
<evidence type="ECO:0000256" key="4">
    <source>
        <dbReference type="SAM" id="SignalP"/>
    </source>
</evidence>
<evidence type="ECO:0000313" key="6">
    <source>
        <dbReference type="EMBL" id="TGZ67294.1"/>
    </source>
</evidence>
<dbReference type="OrthoDB" id="4937502at2759"/>
<dbReference type="STRING" id="147828.A0A4V3SF71"/>
<organism evidence="6 7">
    <name type="scientific">Opisthorchis felineus</name>
    <dbReference type="NCBI Taxonomy" id="147828"/>
    <lineage>
        <taxon>Eukaryota</taxon>
        <taxon>Metazoa</taxon>
        <taxon>Spiralia</taxon>
        <taxon>Lophotrochozoa</taxon>
        <taxon>Platyhelminthes</taxon>
        <taxon>Trematoda</taxon>
        <taxon>Digenea</taxon>
        <taxon>Opisthorchiida</taxon>
        <taxon>Opisthorchiata</taxon>
        <taxon>Opisthorchiidae</taxon>
        <taxon>Opisthorchis</taxon>
    </lineage>
</organism>
<comment type="caution">
    <text evidence="6">The sequence shown here is derived from an EMBL/GenBank/DDBJ whole genome shotgun (WGS) entry which is preliminary data.</text>
</comment>
<dbReference type="GO" id="GO:0005576">
    <property type="term" value="C:extracellular region"/>
    <property type="evidence" value="ECO:0007669"/>
    <property type="project" value="UniProtKB-SubCell"/>
</dbReference>
<dbReference type="SMART" id="SM00737">
    <property type="entry name" value="ML"/>
    <property type="match status" value="1"/>
</dbReference>
<feature type="domain" description="MD-2-related lipid-recognition" evidence="5">
    <location>
        <begin position="24"/>
        <end position="147"/>
    </location>
</feature>
<accession>A0A4V3SF71</accession>
<dbReference type="FunFam" id="2.60.40.770:FF:000001">
    <property type="entry name" value="NPC intracellular cholesterol transporter 2"/>
    <property type="match status" value="1"/>
</dbReference>
<dbReference type="EMBL" id="SJOL01006422">
    <property type="protein sequence ID" value="TGZ67294.1"/>
    <property type="molecule type" value="Genomic_DNA"/>
</dbReference>
<dbReference type="AlphaFoldDB" id="A0A4V3SF71"/>
<dbReference type="Gene3D" id="2.60.40.770">
    <property type="match status" value="1"/>
</dbReference>
<feature type="signal peptide" evidence="4">
    <location>
        <begin position="1"/>
        <end position="19"/>
    </location>
</feature>
<comment type="similarity">
    <text evidence="2">Belongs to the NPC2 family.</text>
</comment>